<dbReference type="AlphaFoldDB" id="A0A068R530"/>
<dbReference type="RefSeq" id="WP_045959255.1">
    <property type="nucleotide sequence ID" value="NZ_FO704551.1"/>
</dbReference>
<sequence>MKIYGYESDDSDLVSLSEVTLQLSLKELNDFIEFLNNTAKLMEAHGDKFGHEHLNDFYKKDSKPDIIIIGQ</sequence>
<accession>A0A068R530</accession>
<organism evidence="1 2">
    <name type="scientific">Xenorhabdus poinarii G6</name>
    <dbReference type="NCBI Taxonomy" id="1354304"/>
    <lineage>
        <taxon>Bacteria</taxon>
        <taxon>Pseudomonadati</taxon>
        <taxon>Pseudomonadota</taxon>
        <taxon>Gammaproteobacteria</taxon>
        <taxon>Enterobacterales</taxon>
        <taxon>Morganellaceae</taxon>
        <taxon>Xenorhabdus</taxon>
    </lineage>
</organism>
<keyword evidence="2" id="KW-1185">Reference proteome</keyword>
<gene>
    <name evidence="1" type="ORF">XPG1_2631</name>
</gene>
<proteinExistence type="predicted"/>
<reference evidence="1 2" key="1">
    <citation type="submission" date="2013-07" db="EMBL/GenBank/DDBJ databases">
        <authorList>
            <person name="Genoscope - CEA"/>
        </authorList>
    </citation>
    <scope>NUCLEOTIDE SEQUENCE [LARGE SCALE GENOMIC DNA]</scope>
    <source>
        <strain evidence="1 2">G6</strain>
    </source>
</reference>
<dbReference type="Proteomes" id="UP000032735">
    <property type="component" value="Chromosome"/>
</dbReference>
<dbReference type="OrthoDB" id="6059091at2"/>
<dbReference type="KEGG" id="xpo:XPG1_2631"/>
<evidence type="ECO:0000313" key="1">
    <source>
        <dbReference type="EMBL" id="CDG22283.1"/>
    </source>
</evidence>
<name>A0A068R530_9GAMM</name>
<protein>
    <submittedName>
        <fullName evidence="1">Uncharacterized protein</fullName>
    </submittedName>
</protein>
<evidence type="ECO:0000313" key="2">
    <source>
        <dbReference type="Proteomes" id="UP000032735"/>
    </source>
</evidence>
<dbReference type="HOGENOM" id="CLU_2751625_0_0_6"/>
<dbReference type="EMBL" id="FO704551">
    <property type="protein sequence ID" value="CDG22283.1"/>
    <property type="molecule type" value="Genomic_DNA"/>
</dbReference>